<proteinExistence type="inferred from homology"/>
<keyword evidence="2" id="KW-0560">Oxidoreductase</keyword>
<reference evidence="6" key="1">
    <citation type="submission" date="2016-10" db="EMBL/GenBank/DDBJ databases">
        <authorList>
            <person name="Varghese N."/>
            <person name="Submissions S."/>
        </authorList>
    </citation>
    <scope>NUCLEOTIDE SEQUENCE [LARGE SCALE GENOMIC DNA]</scope>
    <source>
        <strain evidence="6">CGMCC 1.4250</strain>
    </source>
</reference>
<organism evidence="5 6">
    <name type="scientific">Gracilibacillus orientalis</name>
    <dbReference type="NCBI Taxonomy" id="334253"/>
    <lineage>
        <taxon>Bacteria</taxon>
        <taxon>Bacillati</taxon>
        <taxon>Bacillota</taxon>
        <taxon>Bacilli</taxon>
        <taxon>Bacillales</taxon>
        <taxon>Bacillaceae</taxon>
        <taxon>Gracilibacillus</taxon>
    </lineage>
</organism>
<protein>
    <submittedName>
        <fullName evidence="5">Nitroreductase</fullName>
    </submittedName>
</protein>
<comment type="similarity">
    <text evidence="1">Belongs to the nitroreductase family.</text>
</comment>
<evidence type="ECO:0000256" key="3">
    <source>
        <dbReference type="SAM" id="MobiDB-lite"/>
    </source>
</evidence>
<feature type="compositionally biased region" description="Basic and acidic residues" evidence="3">
    <location>
        <begin position="165"/>
        <end position="179"/>
    </location>
</feature>
<evidence type="ECO:0000259" key="4">
    <source>
        <dbReference type="Pfam" id="PF00881"/>
    </source>
</evidence>
<dbReference type="EMBL" id="FOTR01000011">
    <property type="protein sequence ID" value="SFM26889.1"/>
    <property type="molecule type" value="Genomic_DNA"/>
</dbReference>
<dbReference type="OrthoDB" id="9782629at2"/>
<evidence type="ECO:0000256" key="1">
    <source>
        <dbReference type="ARBA" id="ARBA00007118"/>
    </source>
</evidence>
<dbReference type="STRING" id="334253.SAMN04487943_11161"/>
<gene>
    <name evidence="5" type="ORF">SAMN04487943_11161</name>
</gene>
<dbReference type="Pfam" id="PF00881">
    <property type="entry name" value="Nitroreductase"/>
    <property type="match status" value="1"/>
</dbReference>
<sequence length="190" mass="21992">MKSININDYRKTEYPIDDMFLSRWSPRSFAEKEVDEETLMTVFDASRWAPSAMNKQPWRFIIARTEEDRKKFHSFIMDGNLAWCTKVPAFALLISDTEAGGSHAFDTGTAWGFLSLQAMKKGLITHAMGGFYRDKAREVLNIPEQYEIHAVVAIGYQDEKEKLEEKLQERELPSDRRPLTETVMEGEFRA</sequence>
<feature type="domain" description="Nitroreductase" evidence="4">
    <location>
        <begin position="22"/>
        <end position="79"/>
    </location>
</feature>
<evidence type="ECO:0000313" key="6">
    <source>
        <dbReference type="Proteomes" id="UP000198565"/>
    </source>
</evidence>
<dbReference type="Gene3D" id="3.40.109.10">
    <property type="entry name" value="NADH Oxidase"/>
    <property type="match status" value="1"/>
</dbReference>
<dbReference type="Proteomes" id="UP000198565">
    <property type="component" value="Unassembled WGS sequence"/>
</dbReference>
<keyword evidence="6" id="KW-1185">Reference proteome</keyword>
<name>A0A1I4PGH6_9BACI</name>
<feature type="region of interest" description="Disordered" evidence="3">
    <location>
        <begin position="165"/>
        <end position="190"/>
    </location>
</feature>
<dbReference type="RefSeq" id="WP_091485092.1">
    <property type="nucleotide sequence ID" value="NZ_FOTR01000011.1"/>
</dbReference>
<dbReference type="InterPro" id="IPR000415">
    <property type="entry name" value="Nitroreductase-like"/>
</dbReference>
<dbReference type="SUPFAM" id="SSF55469">
    <property type="entry name" value="FMN-dependent nitroreductase-like"/>
    <property type="match status" value="1"/>
</dbReference>
<dbReference type="PANTHER" id="PTHR43673">
    <property type="entry name" value="NAD(P)H NITROREDUCTASE YDGI-RELATED"/>
    <property type="match status" value="1"/>
</dbReference>
<dbReference type="InterPro" id="IPR029479">
    <property type="entry name" value="Nitroreductase"/>
</dbReference>
<dbReference type="AlphaFoldDB" id="A0A1I4PGH6"/>
<accession>A0A1I4PGH6</accession>
<evidence type="ECO:0000256" key="2">
    <source>
        <dbReference type="ARBA" id="ARBA00023002"/>
    </source>
</evidence>
<dbReference type="CDD" id="cd02138">
    <property type="entry name" value="TdsD-like"/>
    <property type="match status" value="1"/>
</dbReference>
<evidence type="ECO:0000313" key="5">
    <source>
        <dbReference type="EMBL" id="SFM26889.1"/>
    </source>
</evidence>
<dbReference type="PANTHER" id="PTHR43673:SF10">
    <property type="entry name" value="NADH DEHYDROGENASE_NAD(P)H NITROREDUCTASE XCC3605-RELATED"/>
    <property type="match status" value="1"/>
</dbReference>
<dbReference type="GO" id="GO:0016491">
    <property type="term" value="F:oxidoreductase activity"/>
    <property type="evidence" value="ECO:0007669"/>
    <property type="project" value="UniProtKB-KW"/>
</dbReference>